<dbReference type="GO" id="GO:0004527">
    <property type="term" value="F:exonuclease activity"/>
    <property type="evidence" value="ECO:0007669"/>
    <property type="project" value="UniProtKB-KW"/>
</dbReference>
<comment type="catalytic activity">
    <reaction evidence="5">
        <text>DNA(n) + a 2'-deoxyribonucleoside 5'-triphosphate = DNA(n+1) + diphosphate</text>
        <dbReference type="Rhea" id="RHEA:22508"/>
        <dbReference type="Rhea" id="RHEA-COMP:17339"/>
        <dbReference type="Rhea" id="RHEA-COMP:17340"/>
        <dbReference type="ChEBI" id="CHEBI:33019"/>
        <dbReference type="ChEBI" id="CHEBI:61560"/>
        <dbReference type="ChEBI" id="CHEBI:173112"/>
        <dbReference type="EC" id="2.7.7.7"/>
    </reaction>
</comment>
<dbReference type="PANTHER" id="PTHR30231:SF4">
    <property type="entry name" value="PROTEIN NEN2"/>
    <property type="match status" value="1"/>
</dbReference>
<keyword evidence="3" id="KW-0378">Hydrolase</keyword>
<evidence type="ECO:0000259" key="6">
    <source>
        <dbReference type="SMART" id="SM00479"/>
    </source>
</evidence>
<dbReference type="CDD" id="cd06127">
    <property type="entry name" value="DEDDh"/>
    <property type="match status" value="1"/>
</dbReference>
<evidence type="ECO:0000256" key="1">
    <source>
        <dbReference type="ARBA" id="ARBA00012417"/>
    </source>
</evidence>
<evidence type="ECO:0000256" key="4">
    <source>
        <dbReference type="ARBA" id="ARBA00022839"/>
    </source>
</evidence>
<dbReference type="RefSeq" id="WP_189434143.1">
    <property type="nucleotide sequence ID" value="NZ_BNAO01000011.1"/>
</dbReference>
<evidence type="ECO:0000313" key="8">
    <source>
        <dbReference type="Proteomes" id="UP000659697"/>
    </source>
</evidence>
<dbReference type="Proteomes" id="UP000659697">
    <property type="component" value="Unassembled WGS sequence"/>
</dbReference>
<feature type="domain" description="Exonuclease" evidence="6">
    <location>
        <begin position="51"/>
        <end position="232"/>
    </location>
</feature>
<organism evidence="7 8">
    <name type="scientific">Alishewanella longhuensis</name>
    <dbReference type="NCBI Taxonomy" id="1091037"/>
    <lineage>
        <taxon>Bacteria</taxon>
        <taxon>Pseudomonadati</taxon>
        <taxon>Pseudomonadota</taxon>
        <taxon>Gammaproteobacteria</taxon>
        <taxon>Alteromonadales</taxon>
        <taxon>Alteromonadaceae</taxon>
        <taxon>Alishewanella</taxon>
    </lineage>
</organism>
<comment type="caution">
    <text evidence="7">The sequence shown here is derived from an EMBL/GenBank/DDBJ whole genome shotgun (WGS) entry which is preliminary data.</text>
</comment>
<protein>
    <recommendedName>
        <fullName evidence="1">DNA-directed DNA polymerase</fullName>
        <ecNumber evidence="1">2.7.7.7</ecNumber>
    </recommendedName>
</protein>
<evidence type="ECO:0000256" key="2">
    <source>
        <dbReference type="ARBA" id="ARBA00022722"/>
    </source>
</evidence>
<dbReference type="NCBIfam" id="TIGR00573">
    <property type="entry name" value="dnaq"/>
    <property type="match status" value="1"/>
</dbReference>
<dbReference type="Pfam" id="PF00929">
    <property type="entry name" value="RNase_T"/>
    <property type="match status" value="1"/>
</dbReference>
<evidence type="ECO:0000256" key="5">
    <source>
        <dbReference type="ARBA" id="ARBA00049244"/>
    </source>
</evidence>
<gene>
    <name evidence="7" type="ORF">GCM10010919_32900</name>
</gene>
<dbReference type="SMART" id="SM00479">
    <property type="entry name" value="EXOIII"/>
    <property type="match status" value="1"/>
</dbReference>
<proteinExistence type="predicted"/>
<reference evidence="8" key="1">
    <citation type="journal article" date="2019" name="Int. J. Syst. Evol. Microbiol.">
        <title>The Global Catalogue of Microorganisms (GCM) 10K type strain sequencing project: providing services to taxonomists for standard genome sequencing and annotation.</title>
        <authorList>
            <consortium name="The Broad Institute Genomics Platform"/>
            <consortium name="The Broad Institute Genome Sequencing Center for Infectious Disease"/>
            <person name="Wu L."/>
            <person name="Ma J."/>
        </authorList>
    </citation>
    <scope>NUCLEOTIDE SEQUENCE [LARGE SCALE GENOMIC DNA]</scope>
    <source>
        <strain evidence="8">CGMCC 1.7003</strain>
    </source>
</reference>
<dbReference type="InterPro" id="IPR012337">
    <property type="entry name" value="RNaseH-like_sf"/>
</dbReference>
<evidence type="ECO:0000313" key="7">
    <source>
        <dbReference type="EMBL" id="GHG77341.1"/>
    </source>
</evidence>
<accession>A0ABQ3L3A8</accession>
<dbReference type="EC" id="2.7.7.7" evidence="1"/>
<dbReference type="InterPro" id="IPR006054">
    <property type="entry name" value="DnaQ"/>
</dbReference>
<dbReference type="NCBIfam" id="NF006602">
    <property type="entry name" value="PRK09146.1"/>
    <property type="match status" value="1"/>
</dbReference>
<dbReference type="PANTHER" id="PTHR30231">
    <property type="entry name" value="DNA POLYMERASE III SUBUNIT EPSILON"/>
    <property type="match status" value="1"/>
</dbReference>
<dbReference type="EMBL" id="BNAO01000011">
    <property type="protein sequence ID" value="GHG77341.1"/>
    <property type="molecule type" value="Genomic_DNA"/>
</dbReference>
<dbReference type="Gene3D" id="3.30.420.10">
    <property type="entry name" value="Ribonuclease H-like superfamily/Ribonuclease H"/>
    <property type="match status" value="1"/>
</dbReference>
<keyword evidence="2" id="KW-0540">Nuclease</keyword>
<dbReference type="InterPro" id="IPR013520">
    <property type="entry name" value="Ribonucl_H"/>
</dbReference>
<sequence>MLYLGSQLPKAAPVDWQQRFAKLAQQSKQPLLQQYYAAGMVDGRTAIANTPLLALDLETTGLDPRCHGIVSIGLVPLTSQRVQSSQAQQWLVKPRFALTSSSVKIHRITDSALANAPDLLDILPEFLAAIAGKVLLVHCADIERQFLAAALNVRLRETLQFPVIDTMALEGRLYRAKPLTLWQKLRKQQQPSIRLAASRSRYGLPPYLPHHAVTDALACAELFLAQLTHRFPITTAVNELWD</sequence>
<keyword evidence="8" id="KW-1185">Reference proteome</keyword>
<name>A0ABQ3L3A8_9ALTE</name>
<dbReference type="SUPFAM" id="SSF53098">
    <property type="entry name" value="Ribonuclease H-like"/>
    <property type="match status" value="1"/>
</dbReference>
<keyword evidence="4 7" id="KW-0269">Exonuclease</keyword>
<dbReference type="InterPro" id="IPR036397">
    <property type="entry name" value="RNaseH_sf"/>
</dbReference>
<evidence type="ECO:0000256" key="3">
    <source>
        <dbReference type="ARBA" id="ARBA00022801"/>
    </source>
</evidence>